<dbReference type="EMBL" id="KN838667">
    <property type="protein sequence ID" value="KIJ98509.1"/>
    <property type="molecule type" value="Genomic_DNA"/>
</dbReference>
<reference evidence="1 2" key="1">
    <citation type="submission" date="2014-04" db="EMBL/GenBank/DDBJ databases">
        <authorList>
            <consortium name="DOE Joint Genome Institute"/>
            <person name="Kuo A."/>
            <person name="Kohler A."/>
            <person name="Nagy L.G."/>
            <person name="Floudas D."/>
            <person name="Copeland A."/>
            <person name="Barry K.W."/>
            <person name="Cichocki N."/>
            <person name="Veneault-Fourrey C."/>
            <person name="LaButti K."/>
            <person name="Lindquist E.A."/>
            <person name="Lipzen A."/>
            <person name="Lundell T."/>
            <person name="Morin E."/>
            <person name="Murat C."/>
            <person name="Sun H."/>
            <person name="Tunlid A."/>
            <person name="Henrissat B."/>
            <person name="Grigoriev I.V."/>
            <person name="Hibbett D.S."/>
            <person name="Martin F."/>
            <person name="Nordberg H.P."/>
            <person name="Cantor M.N."/>
            <person name="Hua S.X."/>
        </authorList>
    </citation>
    <scope>NUCLEOTIDE SEQUENCE [LARGE SCALE GENOMIC DNA]</scope>
    <source>
        <strain evidence="1 2">LaAM-08-1</strain>
    </source>
</reference>
<proteinExistence type="predicted"/>
<evidence type="ECO:0000313" key="2">
    <source>
        <dbReference type="Proteomes" id="UP000054477"/>
    </source>
</evidence>
<organism evidence="1 2">
    <name type="scientific">Laccaria amethystina LaAM-08-1</name>
    <dbReference type="NCBI Taxonomy" id="1095629"/>
    <lineage>
        <taxon>Eukaryota</taxon>
        <taxon>Fungi</taxon>
        <taxon>Dikarya</taxon>
        <taxon>Basidiomycota</taxon>
        <taxon>Agaricomycotina</taxon>
        <taxon>Agaricomycetes</taxon>
        <taxon>Agaricomycetidae</taxon>
        <taxon>Agaricales</taxon>
        <taxon>Agaricineae</taxon>
        <taxon>Hydnangiaceae</taxon>
        <taxon>Laccaria</taxon>
    </lineage>
</organism>
<gene>
    <name evidence="1" type="ORF">K443DRAFT_627762</name>
</gene>
<accession>A0A0C9WMV2</accession>
<evidence type="ECO:0000313" key="1">
    <source>
        <dbReference type="EMBL" id="KIJ98509.1"/>
    </source>
</evidence>
<dbReference type="AlphaFoldDB" id="A0A0C9WMV2"/>
<reference evidence="2" key="2">
    <citation type="submission" date="2015-01" db="EMBL/GenBank/DDBJ databases">
        <title>Evolutionary Origins and Diversification of the Mycorrhizal Mutualists.</title>
        <authorList>
            <consortium name="DOE Joint Genome Institute"/>
            <consortium name="Mycorrhizal Genomics Consortium"/>
            <person name="Kohler A."/>
            <person name="Kuo A."/>
            <person name="Nagy L.G."/>
            <person name="Floudas D."/>
            <person name="Copeland A."/>
            <person name="Barry K.W."/>
            <person name="Cichocki N."/>
            <person name="Veneault-Fourrey C."/>
            <person name="LaButti K."/>
            <person name="Lindquist E.A."/>
            <person name="Lipzen A."/>
            <person name="Lundell T."/>
            <person name="Morin E."/>
            <person name="Murat C."/>
            <person name="Riley R."/>
            <person name="Ohm R."/>
            <person name="Sun H."/>
            <person name="Tunlid A."/>
            <person name="Henrissat B."/>
            <person name="Grigoriev I.V."/>
            <person name="Hibbett D.S."/>
            <person name="Martin F."/>
        </authorList>
    </citation>
    <scope>NUCLEOTIDE SEQUENCE [LARGE SCALE GENOMIC DNA]</scope>
    <source>
        <strain evidence="2">LaAM-08-1</strain>
    </source>
</reference>
<dbReference type="Proteomes" id="UP000054477">
    <property type="component" value="Unassembled WGS sequence"/>
</dbReference>
<sequence>MATELNTLAKMVLVEKEELLNGIWPLLRLITQLPLLRAGFELTCEISPTGW</sequence>
<dbReference type="HOGENOM" id="CLU_3106713_0_0_1"/>
<protein>
    <submittedName>
        <fullName evidence="1">Uncharacterized protein</fullName>
    </submittedName>
</protein>
<name>A0A0C9WMV2_9AGAR</name>
<keyword evidence="2" id="KW-1185">Reference proteome</keyword>